<gene>
    <name evidence="1" type="ORF">GCM10022406_39440</name>
</gene>
<keyword evidence="2" id="KW-1185">Reference proteome</keyword>
<proteinExistence type="predicted"/>
<protein>
    <recommendedName>
        <fullName evidence="3">Methyltransferase domain-containing protein</fullName>
    </recommendedName>
</protein>
<evidence type="ECO:0000313" key="1">
    <source>
        <dbReference type="EMBL" id="GAA3953862.1"/>
    </source>
</evidence>
<name>A0ABP7NTT2_9BACT</name>
<comment type="caution">
    <text evidence="1">The sequence shown here is derived from an EMBL/GenBank/DDBJ whole genome shotgun (WGS) entry which is preliminary data.</text>
</comment>
<dbReference type="InterPro" id="IPR029063">
    <property type="entry name" value="SAM-dependent_MTases_sf"/>
</dbReference>
<dbReference type="SUPFAM" id="SSF53335">
    <property type="entry name" value="S-adenosyl-L-methionine-dependent methyltransferases"/>
    <property type="match status" value="1"/>
</dbReference>
<organism evidence="1 2">
    <name type="scientific">Hymenobacter algoricola</name>
    <dbReference type="NCBI Taxonomy" id="486267"/>
    <lineage>
        <taxon>Bacteria</taxon>
        <taxon>Pseudomonadati</taxon>
        <taxon>Bacteroidota</taxon>
        <taxon>Cytophagia</taxon>
        <taxon>Cytophagales</taxon>
        <taxon>Hymenobacteraceae</taxon>
        <taxon>Hymenobacter</taxon>
    </lineage>
</organism>
<sequence>MAPIQNHDTYCGAMQGSLAQKLFFVEHLPKLDYLLDYGCADGHLLRALYRNNPWGNPVLVGFDQDEQMIERAEAAALVGGGPLFVSNEAHALSNLTLASKKGALTSAVLLSSVLHEMYSQSADWKMTGFWKRLAATSVEYIIIRDMFWDEREAKPRRQFAPAIERNYPKEAADFDLMLSCGQSIDQAKYATEFLLKYPYQENWNRELLEDYFSIPVSLPARIQDAGYELVMWKPHCVPFIQERIKRDVGVELSYPTHVHGIFKRRIV</sequence>
<evidence type="ECO:0000313" key="2">
    <source>
        <dbReference type="Proteomes" id="UP001499909"/>
    </source>
</evidence>
<dbReference type="Gene3D" id="3.40.50.150">
    <property type="entry name" value="Vaccinia Virus protein VP39"/>
    <property type="match status" value="1"/>
</dbReference>
<dbReference type="EMBL" id="BAABDH010000112">
    <property type="protein sequence ID" value="GAA3953862.1"/>
    <property type="molecule type" value="Genomic_DNA"/>
</dbReference>
<reference evidence="2" key="1">
    <citation type="journal article" date="2019" name="Int. J. Syst. Evol. Microbiol.">
        <title>The Global Catalogue of Microorganisms (GCM) 10K type strain sequencing project: providing services to taxonomists for standard genome sequencing and annotation.</title>
        <authorList>
            <consortium name="The Broad Institute Genomics Platform"/>
            <consortium name="The Broad Institute Genome Sequencing Center for Infectious Disease"/>
            <person name="Wu L."/>
            <person name="Ma J."/>
        </authorList>
    </citation>
    <scope>NUCLEOTIDE SEQUENCE [LARGE SCALE GENOMIC DNA]</scope>
    <source>
        <strain evidence="2">JCM 17214</strain>
    </source>
</reference>
<dbReference type="Proteomes" id="UP001499909">
    <property type="component" value="Unassembled WGS sequence"/>
</dbReference>
<dbReference type="RefSeq" id="WP_345117684.1">
    <property type="nucleotide sequence ID" value="NZ_BAABDH010000112.1"/>
</dbReference>
<evidence type="ECO:0008006" key="3">
    <source>
        <dbReference type="Google" id="ProtNLM"/>
    </source>
</evidence>
<accession>A0ABP7NTT2</accession>